<evidence type="ECO:0000313" key="3">
    <source>
        <dbReference type="Proteomes" id="UP000824125"/>
    </source>
</evidence>
<evidence type="ECO:0000313" key="2">
    <source>
        <dbReference type="EMBL" id="HIU68883.1"/>
    </source>
</evidence>
<accession>A0A9D1SNH1</accession>
<organism evidence="2 3">
    <name type="scientific">Candidatus Scybalenecus merdavium</name>
    <dbReference type="NCBI Taxonomy" id="2840939"/>
    <lineage>
        <taxon>Bacteria</taxon>
        <taxon>Bacillati</taxon>
        <taxon>Bacillota</taxon>
        <taxon>Clostridia</taxon>
        <taxon>Eubacteriales</taxon>
        <taxon>Oscillospiraceae</taxon>
        <taxon>Oscillospiraceae incertae sedis</taxon>
        <taxon>Candidatus Scybalenecus</taxon>
    </lineage>
</organism>
<evidence type="ECO:0000259" key="1">
    <source>
        <dbReference type="Pfam" id="PF00882"/>
    </source>
</evidence>
<dbReference type="InterPro" id="IPR029002">
    <property type="entry name" value="PLPC/GPLD1"/>
</dbReference>
<feature type="domain" description="Phospholipase C/D" evidence="1">
    <location>
        <begin position="26"/>
        <end position="152"/>
    </location>
</feature>
<dbReference type="AlphaFoldDB" id="A0A9D1SNH1"/>
<reference evidence="2" key="1">
    <citation type="submission" date="2020-10" db="EMBL/GenBank/DDBJ databases">
        <authorList>
            <person name="Gilroy R."/>
        </authorList>
    </citation>
    <scope>NUCLEOTIDE SEQUENCE</scope>
    <source>
        <strain evidence="2">CHK176-6737</strain>
    </source>
</reference>
<proteinExistence type="predicted"/>
<gene>
    <name evidence="2" type="ORF">IAD23_02855</name>
</gene>
<sequence length="312" mass="34676">MPAFSTHYAFACRCAGLVQSHCGFLPDKNALMVGTQGPDIFFFHRILPVLMPGHSLRKIGSALHRTKPGDIFDAAAQHIRKSKEKEISLSYFYGFILHYALDRCCHPYIYAKQHEMQTIYPYLHPFTLHNEVELALDAYVLSKVLHEKAPADFQPALTFFTNARMLNAVETCIQAILKNACGYMLPKGAAVQAIVDTRTAQVMLHDKSGCKRTLAVQAEKALLPLTGGLKLSVMIRPATAQSGAAYANEQHVCWRSPWLPDVPRRESFLDLFYAAQTDAAELLDGFDAVLRGEACGSEITQNRSFLTGVEVK</sequence>
<protein>
    <submittedName>
        <fullName evidence="2">Zinc dependent phospholipase C family protein</fullName>
    </submittedName>
</protein>
<reference evidence="2" key="2">
    <citation type="journal article" date="2021" name="PeerJ">
        <title>Extensive microbial diversity within the chicken gut microbiome revealed by metagenomics and culture.</title>
        <authorList>
            <person name="Gilroy R."/>
            <person name="Ravi A."/>
            <person name="Getino M."/>
            <person name="Pursley I."/>
            <person name="Horton D.L."/>
            <person name="Alikhan N.F."/>
            <person name="Baker D."/>
            <person name="Gharbi K."/>
            <person name="Hall N."/>
            <person name="Watson M."/>
            <person name="Adriaenssens E.M."/>
            <person name="Foster-Nyarko E."/>
            <person name="Jarju S."/>
            <person name="Secka A."/>
            <person name="Antonio M."/>
            <person name="Oren A."/>
            <person name="Chaudhuri R.R."/>
            <person name="La Ragione R."/>
            <person name="Hildebrand F."/>
            <person name="Pallen M.J."/>
        </authorList>
    </citation>
    <scope>NUCLEOTIDE SEQUENCE</scope>
    <source>
        <strain evidence="2">CHK176-6737</strain>
    </source>
</reference>
<name>A0A9D1SNH1_9FIRM</name>
<dbReference type="Proteomes" id="UP000824125">
    <property type="component" value="Unassembled WGS sequence"/>
</dbReference>
<dbReference type="EMBL" id="DVNM01000015">
    <property type="protein sequence ID" value="HIU68883.1"/>
    <property type="molecule type" value="Genomic_DNA"/>
</dbReference>
<dbReference type="Pfam" id="PF00882">
    <property type="entry name" value="Zn_dep_PLPC"/>
    <property type="match status" value="1"/>
</dbReference>
<comment type="caution">
    <text evidence="2">The sequence shown here is derived from an EMBL/GenBank/DDBJ whole genome shotgun (WGS) entry which is preliminary data.</text>
</comment>